<keyword evidence="1" id="KW-1133">Transmembrane helix</keyword>
<proteinExistence type="predicted"/>
<sequence length="329" mass="38904">MIKGAREEGEGFILSLTVLVLFTRFLTSWTIFFMNSEETNKLLKAVSITICEVFIVHHFKVSFVVLEPLLMLSYRLIFYQKDTLLLRTYYTLFPIVLTSLISSFLIFFIFPFVTRISLETIWQSSEYEIISYLCVTPILTFIERIFAIENFKFTYHHLKVFKRYLWITDIALVIYFLGFYVFETKNANGDQLFWVSKILILIFLFIFFYLSSYLNQYSRTIVQEQIFESEKRHLSMLEQYNSYIENLYKGVRSFRHDYDNILISLGGSIAQGNLEAVGLVYEETLERMTATSKNTSVFDRQSFLSIKNADLEIFFNFKKTGIGRKRDSF</sequence>
<feature type="transmembrane region" description="Helical" evidence="1">
    <location>
        <begin position="89"/>
        <end position="110"/>
    </location>
</feature>
<dbReference type="Proteomes" id="UP000235963">
    <property type="component" value="Unassembled WGS sequence"/>
</dbReference>
<dbReference type="AlphaFoldDB" id="A0A2N8LAE0"/>
<evidence type="ECO:0000256" key="1">
    <source>
        <dbReference type="SAM" id="Phobius"/>
    </source>
</evidence>
<evidence type="ECO:0000313" key="2">
    <source>
        <dbReference type="EMBL" id="PND47125.1"/>
    </source>
</evidence>
<feature type="transmembrane region" description="Helical" evidence="1">
    <location>
        <begin position="130"/>
        <end position="151"/>
    </location>
</feature>
<dbReference type="EMBL" id="LOCM01000032">
    <property type="protein sequence ID" value="PND47125.1"/>
    <property type="molecule type" value="Genomic_DNA"/>
</dbReference>
<dbReference type="PANTHER" id="PTHR40448">
    <property type="entry name" value="TWO-COMPONENT SENSOR HISTIDINE KINASE"/>
    <property type="match status" value="1"/>
</dbReference>
<evidence type="ECO:0000313" key="3">
    <source>
        <dbReference type="Proteomes" id="UP000235963"/>
    </source>
</evidence>
<dbReference type="GO" id="GO:0042802">
    <property type="term" value="F:identical protein binding"/>
    <property type="evidence" value="ECO:0007669"/>
    <property type="project" value="TreeGrafter"/>
</dbReference>
<gene>
    <name evidence="2" type="ORF">AT575_08895</name>
</gene>
<feature type="transmembrane region" description="Helical" evidence="1">
    <location>
        <begin position="194"/>
        <end position="214"/>
    </location>
</feature>
<feature type="transmembrane region" description="Helical" evidence="1">
    <location>
        <begin position="12"/>
        <end position="34"/>
    </location>
</feature>
<keyword evidence="3" id="KW-1185">Reference proteome</keyword>
<keyword evidence="1" id="KW-0472">Membrane</keyword>
<name>A0A2N8LAE0_9STRE</name>
<feature type="transmembrane region" description="Helical" evidence="1">
    <location>
        <begin position="163"/>
        <end position="182"/>
    </location>
</feature>
<feature type="transmembrane region" description="Helical" evidence="1">
    <location>
        <begin position="54"/>
        <end position="77"/>
    </location>
</feature>
<organism evidence="2 3">
    <name type="scientific">Streptococcus penaeicida</name>
    <dbReference type="NCBI Taxonomy" id="1765960"/>
    <lineage>
        <taxon>Bacteria</taxon>
        <taxon>Bacillati</taxon>
        <taxon>Bacillota</taxon>
        <taxon>Bacilli</taxon>
        <taxon>Lactobacillales</taxon>
        <taxon>Streptococcaceae</taxon>
        <taxon>Streptococcus</taxon>
    </lineage>
</organism>
<keyword evidence="1" id="KW-0812">Transmembrane</keyword>
<evidence type="ECO:0008006" key="4">
    <source>
        <dbReference type="Google" id="ProtNLM"/>
    </source>
</evidence>
<protein>
    <recommendedName>
        <fullName evidence="4">Histidine kinase</fullName>
    </recommendedName>
</protein>
<dbReference type="PANTHER" id="PTHR40448:SF1">
    <property type="entry name" value="TWO-COMPONENT SENSOR HISTIDINE KINASE"/>
    <property type="match status" value="1"/>
</dbReference>
<reference evidence="2 3" key="1">
    <citation type="submission" date="2015-12" db="EMBL/GenBank/DDBJ databases">
        <title>Streptococcus penaeicida sp. nov.</title>
        <authorList>
            <person name="Gomez-Gil B."/>
            <person name="Morales-Covarrubias M."/>
        </authorList>
    </citation>
    <scope>NUCLEOTIDE SEQUENCE [LARGE SCALE GENOMIC DNA]</scope>
    <source>
        <strain evidence="2 3">CAIM 1838</strain>
    </source>
</reference>
<comment type="caution">
    <text evidence="2">The sequence shown here is derived from an EMBL/GenBank/DDBJ whole genome shotgun (WGS) entry which is preliminary data.</text>
</comment>
<accession>A0A2N8LAE0</accession>